<evidence type="ECO:0000313" key="8">
    <source>
        <dbReference type="RefSeq" id="XP_026683360.1"/>
    </source>
</evidence>
<dbReference type="SMART" id="SM00490">
    <property type="entry name" value="HELICc"/>
    <property type="match status" value="1"/>
</dbReference>
<keyword evidence="2" id="KW-0378">Hydrolase</keyword>
<keyword evidence="3" id="KW-0347">Helicase</keyword>
<feature type="region of interest" description="Disordered" evidence="5">
    <location>
        <begin position="116"/>
        <end position="136"/>
    </location>
</feature>
<dbReference type="STRING" id="121845.A0A3Q0J9G8"/>
<dbReference type="GO" id="GO:0051880">
    <property type="term" value="F:G-quadruplex DNA binding"/>
    <property type="evidence" value="ECO:0007669"/>
    <property type="project" value="TreeGrafter"/>
</dbReference>
<evidence type="ECO:0000256" key="1">
    <source>
        <dbReference type="ARBA" id="ARBA00022741"/>
    </source>
</evidence>
<dbReference type="Proteomes" id="UP000079169">
    <property type="component" value="Unplaced"/>
</dbReference>
<keyword evidence="7" id="KW-1185">Reference proteome</keyword>
<evidence type="ECO:0000259" key="6">
    <source>
        <dbReference type="PROSITE" id="PS51194"/>
    </source>
</evidence>
<dbReference type="FunFam" id="1.20.120.1080:FF:000002">
    <property type="entry name" value="Putative ATP-dependent RNA helicase DHX36"/>
    <property type="match status" value="1"/>
</dbReference>
<dbReference type="PANTHER" id="PTHR18934:SF237">
    <property type="entry name" value="ATP-DEPENDENT DNA_RNA HELICASE DHX36"/>
    <property type="match status" value="1"/>
</dbReference>
<dbReference type="InterPro" id="IPR048333">
    <property type="entry name" value="HA2_WH"/>
</dbReference>
<dbReference type="AlphaFoldDB" id="A0A3Q0J9G8"/>
<dbReference type="CDD" id="cd18791">
    <property type="entry name" value="SF2_C_RHA"/>
    <property type="match status" value="1"/>
</dbReference>
<dbReference type="GO" id="GO:0005524">
    <property type="term" value="F:ATP binding"/>
    <property type="evidence" value="ECO:0007669"/>
    <property type="project" value="UniProtKB-KW"/>
</dbReference>
<dbReference type="InterPro" id="IPR007502">
    <property type="entry name" value="Helicase-assoc_dom"/>
</dbReference>
<proteinExistence type="predicted"/>
<evidence type="ECO:0000313" key="7">
    <source>
        <dbReference type="Proteomes" id="UP000079169"/>
    </source>
</evidence>
<name>A0A3Q0J9G8_DIACI</name>
<evidence type="ECO:0000256" key="4">
    <source>
        <dbReference type="ARBA" id="ARBA00022840"/>
    </source>
</evidence>
<accession>A0A3Q0J9G8</accession>
<dbReference type="Gene3D" id="3.40.50.300">
    <property type="entry name" value="P-loop containing nucleotide triphosphate hydrolases"/>
    <property type="match status" value="2"/>
</dbReference>
<dbReference type="RefSeq" id="XP_026683360.1">
    <property type="nucleotide sequence ID" value="XM_026827559.1"/>
</dbReference>
<dbReference type="Pfam" id="PF07717">
    <property type="entry name" value="OB_NTP_bind"/>
    <property type="match status" value="1"/>
</dbReference>
<sequence length="736" mass="83998">MMDVLNYELTPIQWLTFLLILHLGLWYRDKNIQKQRAEGRLKGEKVKKTKQEKAVEQIKRHSYRIELTAEKEYHIIKLLGEAKILNPSALPFFNDEPEPAKGKKKPQDDVAFVPYYDQPGPSTSKASTSRNTTSELRGQVEDKYKHVGESAFKRSFLNSISGTLEEKIASAMASNFKLLNDPVLDAAFKKEMIRKLQSRRYQEMLEARKKLPSYQMRDAVLDMVRNNQITVISGETGETLKRSETQQYPNDVLNMLKDPELEGVNNDVIFSLLQHICTTQRPGAILVFLPGWDTINSLHRSMCQSSFFNSSRFQIIPLHSMLPTVSQKSIFNTPPEGVRKIVLATNIAETSITIDDIVYVVDCGKTKMSNFDVKDNIATLKPEWISLANAKQRRGRAGRVQEGVCYHLYSRAREQTFQDYPLPEIQRTRLDEVVLKAKMLQLGKIAPFLQKLLDPPDPASVQLSLKLLRLIDALDDDEHLTPLGYHLAKLPLDPQIGKMLLMASIFSCVDPVFTVAASLGFKDAFYCPMNMEKDVDKQKNILAQGAKSDYVVLINAMQGWEQALEHNYAHDYCRENFLTNNTLLLLRDMKDQFSRTMHEMNFISSRDPKNKESNLNSDNHALVNAVIASGLYPNIGVIKRTRWNNKMNKHFSSIITPDDGKVCIHPKSVNNNQAAFDSPFLMYYMKLKEMNKHFSSIITPDDGKVCIHPKSVNNNQATFDSPFLMYYMKLKGNRLA</sequence>
<dbReference type="SMART" id="SM00847">
    <property type="entry name" value="HA2"/>
    <property type="match status" value="1"/>
</dbReference>
<dbReference type="GeneID" id="103514650"/>
<evidence type="ECO:0000256" key="3">
    <source>
        <dbReference type="ARBA" id="ARBA00022806"/>
    </source>
</evidence>
<dbReference type="GO" id="GO:0003724">
    <property type="term" value="F:RNA helicase activity"/>
    <property type="evidence" value="ECO:0007669"/>
    <property type="project" value="TreeGrafter"/>
</dbReference>
<dbReference type="InterPro" id="IPR001650">
    <property type="entry name" value="Helicase_C-like"/>
</dbReference>
<dbReference type="GO" id="GO:0016787">
    <property type="term" value="F:hydrolase activity"/>
    <property type="evidence" value="ECO:0007669"/>
    <property type="project" value="UniProtKB-KW"/>
</dbReference>
<dbReference type="KEGG" id="dci:103514650"/>
<dbReference type="InterPro" id="IPR027417">
    <property type="entry name" value="P-loop_NTPase"/>
</dbReference>
<dbReference type="Pfam" id="PF00271">
    <property type="entry name" value="Helicase_C"/>
    <property type="match status" value="1"/>
</dbReference>
<dbReference type="GO" id="GO:0005737">
    <property type="term" value="C:cytoplasm"/>
    <property type="evidence" value="ECO:0007669"/>
    <property type="project" value="TreeGrafter"/>
</dbReference>
<dbReference type="GO" id="GO:0003678">
    <property type="term" value="F:DNA helicase activity"/>
    <property type="evidence" value="ECO:0007669"/>
    <property type="project" value="TreeGrafter"/>
</dbReference>
<dbReference type="PaxDb" id="121845-A0A3Q0J9G8"/>
<dbReference type="Pfam" id="PF04408">
    <property type="entry name" value="WHD_HA2"/>
    <property type="match status" value="1"/>
</dbReference>
<dbReference type="Pfam" id="PF21010">
    <property type="entry name" value="HA2_C"/>
    <property type="match status" value="1"/>
</dbReference>
<dbReference type="Gene3D" id="1.20.120.1080">
    <property type="match status" value="1"/>
</dbReference>
<dbReference type="InterPro" id="IPR011709">
    <property type="entry name" value="DEAD-box_helicase_OB_fold"/>
</dbReference>
<keyword evidence="1" id="KW-0547">Nucleotide-binding</keyword>
<keyword evidence="4" id="KW-0067">ATP-binding</keyword>
<organism evidence="7 8">
    <name type="scientific">Diaphorina citri</name>
    <name type="common">Asian citrus psyllid</name>
    <dbReference type="NCBI Taxonomy" id="121845"/>
    <lineage>
        <taxon>Eukaryota</taxon>
        <taxon>Metazoa</taxon>
        <taxon>Ecdysozoa</taxon>
        <taxon>Arthropoda</taxon>
        <taxon>Hexapoda</taxon>
        <taxon>Insecta</taxon>
        <taxon>Pterygota</taxon>
        <taxon>Neoptera</taxon>
        <taxon>Paraneoptera</taxon>
        <taxon>Hemiptera</taxon>
        <taxon>Sternorrhyncha</taxon>
        <taxon>Psylloidea</taxon>
        <taxon>Psyllidae</taxon>
        <taxon>Diaphorininae</taxon>
        <taxon>Diaphorina</taxon>
    </lineage>
</organism>
<evidence type="ECO:0000256" key="5">
    <source>
        <dbReference type="SAM" id="MobiDB-lite"/>
    </source>
</evidence>
<feature type="compositionally biased region" description="Polar residues" evidence="5">
    <location>
        <begin position="120"/>
        <end position="136"/>
    </location>
</feature>
<dbReference type="GO" id="GO:0005634">
    <property type="term" value="C:nucleus"/>
    <property type="evidence" value="ECO:0007669"/>
    <property type="project" value="TreeGrafter"/>
</dbReference>
<evidence type="ECO:0000256" key="2">
    <source>
        <dbReference type="ARBA" id="ARBA00022801"/>
    </source>
</evidence>
<reference evidence="8" key="1">
    <citation type="submission" date="2025-08" db="UniProtKB">
        <authorList>
            <consortium name="RefSeq"/>
        </authorList>
    </citation>
    <scope>IDENTIFICATION</scope>
</reference>
<gene>
    <name evidence="8" type="primary">LOC103514650</name>
</gene>
<dbReference type="PANTHER" id="PTHR18934">
    <property type="entry name" value="ATP-DEPENDENT RNA HELICASE"/>
    <property type="match status" value="1"/>
</dbReference>
<dbReference type="PROSITE" id="PS51194">
    <property type="entry name" value="HELICASE_CTER"/>
    <property type="match status" value="1"/>
</dbReference>
<protein>
    <submittedName>
        <fullName evidence="8">ATP-dependent RNA helicase DHX36-like</fullName>
    </submittedName>
</protein>
<dbReference type="SUPFAM" id="SSF52540">
    <property type="entry name" value="P-loop containing nucleoside triphosphate hydrolases"/>
    <property type="match status" value="1"/>
</dbReference>
<dbReference type="GO" id="GO:0002151">
    <property type="term" value="F:G-quadruplex RNA binding"/>
    <property type="evidence" value="ECO:0007669"/>
    <property type="project" value="TreeGrafter"/>
</dbReference>
<feature type="domain" description="Helicase C-terminal" evidence="6">
    <location>
        <begin position="271"/>
        <end position="441"/>
    </location>
</feature>